<gene>
    <name evidence="1" type="ORF">CferDRAFT_1630</name>
</gene>
<evidence type="ECO:0000313" key="1">
    <source>
        <dbReference type="EMBL" id="EAT59623.1"/>
    </source>
</evidence>
<dbReference type="OrthoDB" id="9796085at2"/>
<proteinExistence type="predicted"/>
<sequence>MRVIDLTHTIEPGMPVYPGTPEPEFQPLATLDKEGFAEQLITLSSHTGTHIDLPAHIFPDRSFPDVFSVEQFTGKGVVMDVRDAAGGVISKELLKPFSALIGSCDFLLLCSGWSDYWGWPDYFRGYPVFSVEAAHWLTGFELKGIGVDMISVDLPDAVDLPVHRKLLGKGIVLIENLTALSSLPDSPFTFCAFPLKIAGAEASPIRAVALVG</sequence>
<reference evidence="1 2" key="1">
    <citation type="submission" date="2006-07" db="EMBL/GenBank/DDBJ databases">
        <title>Annotation of the draft genome assembly of Chlorobium ferroxidans DSM 13031.</title>
        <authorList>
            <consortium name="US DOE Joint Genome Institute (JGI-ORNL)"/>
            <person name="Larimer F."/>
            <person name="Land M."/>
            <person name="Hauser L."/>
        </authorList>
    </citation>
    <scope>NUCLEOTIDE SEQUENCE [LARGE SCALE GENOMIC DNA]</scope>
    <source>
        <strain evidence="1 2">DSM 13031</strain>
    </source>
</reference>
<evidence type="ECO:0000313" key="2">
    <source>
        <dbReference type="Proteomes" id="UP000004162"/>
    </source>
</evidence>
<dbReference type="PANTHER" id="PTHR31118">
    <property type="entry name" value="CYCLASE-LIKE PROTEIN 2"/>
    <property type="match status" value="1"/>
</dbReference>
<protein>
    <submittedName>
        <fullName evidence="1">Putative cyclase</fullName>
    </submittedName>
</protein>
<name>Q0YTC6_9CHLB</name>
<reference evidence="1 2" key="2">
    <citation type="submission" date="2006-07" db="EMBL/GenBank/DDBJ databases">
        <title>Sequencing of the draft genome and assembly of Chlorobium ferroxidans DSM 13031.</title>
        <authorList>
            <consortium name="US DOE Joint Genome Institute (JGI-PGF)"/>
            <person name="Copeland A."/>
            <person name="Lucas S."/>
            <person name="Lapidus A."/>
            <person name="Barry K."/>
            <person name="Glavina del Rio T."/>
            <person name="Dalin E."/>
            <person name="Tice H."/>
            <person name="Bruce D."/>
            <person name="Pitluck S."/>
            <person name="Richardson P."/>
        </authorList>
    </citation>
    <scope>NUCLEOTIDE SEQUENCE [LARGE SCALE GENOMIC DNA]</scope>
    <source>
        <strain evidence="1 2">DSM 13031</strain>
    </source>
</reference>
<dbReference type="SUPFAM" id="SSF102198">
    <property type="entry name" value="Putative cyclase"/>
    <property type="match status" value="1"/>
</dbReference>
<dbReference type="GO" id="GO:0019441">
    <property type="term" value="P:L-tryptophan catabolic process to kynurenine"/>
    <property type="evidence" value="ECO:0007669"/>
    <property type="project" value="InterPro"/>
</dbReference>
<dbReference type="Proteomes" id="UP000004162">
    <property type="component" value="Unassembled WGS sequence"/>
</dbReference>
<dbReference type="EMBL" id="AASE01000003">
    <property type="protein sequence ID" value="EAT59623.1"/>
    <property type="molecule type" value="Genomic_DNA"/>
</dbReference>
<dbReference type="PANTHER" id="PTHR31118:SF12">
    <property type="entry name" value="CYCLASE-LIKE PROTEIN 2"/>
    <property type="match status" value="1"/>
</dbReference>
<dbReference type="InterPro" id="IPR037175">
    <property type="entry name" value="KFase_sf"/>
</dbReference>
<dbReference type="InterPro" id="IPR007325">
    <property type="entry name" value="KFase/CYL"/>
</dbReference>
<dbReference type="Gene3D" id="3.50.30.50">
    <property type="entry name" value="Putative cyclase"/>
    <property type="match status" value="1"/>
</dbReference>
<dbReference type="GO" id="GO:0004061">
    <property type="term" value="F:arylformamidase activity"/>
    <property type="evidence" value="ECO:0007669"/>
    <property type="project" value="InterPro"/>
</dbReference>
<dbReference type="Pfam" id="PF04199">
    <property type="entry name" value="Cyclase"/>
    <property type="match status" value="1"/>
</dbReference>
<accession>Q0YTC6</accession>
<comment type="caution">
    <text evidence="1">The sequence shown here is derived from an EMBL/GenBank/DDBJ whole genome shotgun (WGS) entry which is preliminary data.</text>
</comment>
<organism evidence="1 2">
    <name type="scientific">Chlorobium ferrooxidans DSM 13031</name>
    <dbReference type="NCBI Taxonomy" id="377431"/>
    <lineage>
        <taxon>Bacteria</taxon>
        <taxon>Pseudomonadati</taxon>
        <taxon>Chlorobiota</taxon>
        <taxon>Chlorobiia</taxon>
        <taxon>Chlorobiales</taxon>
        <taxon>Chlorobiaceae</taxon>
        <taxon>Chlorobium/Pelodictyon group</taxon>
        <taxon>Chlorobium</taxon>
    </lineage>
</organism>
<dbReference type="AlphaFoldDB" id="Q0YTC6"/>
<keyword evidence="2" id="KW-1185">Reference proteome</keyword>
<dbReference type="RefSeq" id="WP_006365759.1">
    <property type="nucleotide sequence ID" value="NZ_AASE01000003.1"/>
</dbReference>